<keyword evidence="1" id="KW-0472">Membrane</keyword>
<evidence type="ECO:0008006" key="4">
    <source>
        <dbReference type="Google" id="ProtNLM"/>
    </source>
</evidence>
<proteinExistence type="predicted"/>
<keyword evidence="1" id="KW-1133">Transmembrane helix</keyword>
<keyword evidence="3" id="KW-1185">Reference proteome</keyword>
<dbReference type="Proteomes" id="UP000255467">
    <property type="component" value="Unassembled WGS sequence"/>
</dbReference>
<accession>A0A379JLG8</accession>
<name>A0A379JLG8_9NOCA</name>
<dbReference type="EMBL" id="UGRY01000007">
    <property type="protein sequence ID" value="SUD49457.1"/>
    <property type="molecule type" value="Genomic_DNA"/>
</dbReference>
<evidence type="ECO:0000313" key="3">
    <source>
        <dbReference type="Proteomes" id="UP000255467"/>
    </source>
</evidence>
<feature type="transmembrane region" description="Helical" evidence="1">
    <location>
        <begin position="41"/>
        <end position="62"/>
    </location>
</feature>
<reference evidence="2 3" key="1">
    <citation type="submission" date="2018-06" db="EMBL/GenBank/DDBJ databases">
        <authorList>
            <consortium name="Pathogen Informatics"/>
            <person name="Doyle S."/>
        </authorList>
    </citation>
    <scope>NUCLEOTIDE SEQUENCE [LARGE SCALE GENOMIC DNA]</scope>
    <source>
        <strain evidence="2 3">NCTC1934</strain>
    </source>
</reference>
<sequence>MIAAVSFVVVLSVLAVFQVALACGAPWGAFAWGGGRRVLPARLRIASGMSMPLYAVFALVILDRADAIDIIDNSVTTVAAWFIVGFMALGVAANAASRSKPERYVMTPVSLALTLTSLLVALS</sequence>
<gene>
    <name evidence="2" type="ORF">NCTC1934_06811</name>
</gene>
<keyword evidence="1" id="KW-0812">Transmembrane</keyword>
<protein>
    <recommendedName>
        <fullName evidence="4">DUF1304 domain-containing protein</fullName>
    </recommendedName>
</protein>
<dbReference type="RefSeq" id="WP_255222133.1">
    <property type="nucleotide sequence ID" value="NZ_UGRY01000007.1"/>
</dbReference>
<organism evidence="2 3">
    <name type="scientific">Nocardia otitidiscaviarum</name>
    <dbReference type="NCBI Taxonomy" id="1823"/>
    <lineage>
        <taxon>Bacteria</taxon>
        <taxon>Bacillati</taxon>
        <taxon>Actinomycetota</taxon>
        <taxon>Actinomycetes</taxon>
        <taxon>Mycobacteriales</taxon>
        <taxon>Nocardiaceae</taxon>
        <taxon>Nocardia</taxon>
    </lineage>
</organism>
<feature type="transmembrane region" description="Helical" evidence="1">
    <location>
        <begin position="105"/>
        <end position="122"/>
    </location>
</feature>
<dbReference type="AlphaFoldDB" id="A0A379JLG8"/>
<evidence type="ECO:0000313" key="2">
    <source>
        <dbReference type="EMBL" id="SUD49457.1"/>
    </source>
</evidence>
<feature type="transmembrane region" description="Helical" evidence="1">
    <location>
        <begin position="74"/>
        <end position="93"/>
    </location>
</feature>
<evidence type="ECO:0000256" key="1">
    <source>
        <dbReference type="SAM" id="Phobius"/>
    </source>
</evidence>